<evidence type="ECO:0000256" key="1">
    <source>
        <dbReference type="ARBA" id="ARBA00001933"/>
    </source>
</evidence>
<evidence type="ECO:0000256" key="3">
    <source>
        <dbReference type="ARBA" id="ARBA00022898"/>
    </source>
</evidence>
<comment type="similarity">
    <text evidence="2 4">Belongs to the class-IV pyridoxal-phosphate-dependent aminotransferase family.</text>
</comment>
<dbReference type="InterPro" id="IPR050571">
    <property type="entry name" value="Class-IV_PLP-Dep_Aminotrnsfr"/>
</dbReference>
<dbReference type="InterPro" id="IPR018300">
    <property type="entry name" value="Aminotrans_IV_CS"/>
</dbReference>
<name>A0A1I6G577_9EURY</name>
<evidence type="ECO:0000313" key="7">
    <source>
        <dbReference type="Proteomes" id="UP000243250"/>
    </source>
</evidence>
<evidence type="ECO:0000256" key="5">
    <source>
        <dbReference type="SAM" id="MobiDB-lite"/>
    </source>
</evidence>
<dbReference type="PANTHER" id="PTHR42743:SF11">
    <property type="entry name" value="AMINODEOXYCHORISMATE LYASE"/>
    <property type="match status" value="1"/>
</dbReference>
<keyword evidence="6" id="KW-0808">Transferase</keyword>
<sequence length="340" mass="36828">MVEDRAAEAAMTEEAVTPEETTDDELQFHVDGELVPASEATVNVRDRGFMYGDALFETLRAYGGEVFRWEAHADRLAEGADALALDHGLTDADLKRRVDETLDANDLTDAYVKLSVTRGVQPGKLTPGEEVDPTVVVQVKPLPRGGRERSDVWDGPATLQTVKTRRVPDRAIPAHAKTHNYLNGILARLELRVTGADEAVMLDDDGRLAEGATSNLFFVRDDALCTPSLDGPVLPGVTRAEVLDVAREEGIPVREGSYRPDHLREASEAFVTNTTWELRPVASVDGIQLGGGPVTTLLSRLFDARVEREHYADEGDDAGGVDDADDVDDAGDADDTGPDE</sequence>
<dbReference type="InterPro" id="IPR001544">
    <property type="entry name" value="Aminotrans_IV"/>
</dbReference>
<keyword evidence="7" id="KW-1185">Reference proteome</keyword>
<dbReference type="Gene3D" id="3.20.10.10">
    <property type="entry name" value="D-amino Acid Aminotransferase, subunit A, domain 2"/>
    <property type="match status" value="1"/>
</dbReference>
<proteinExistence type="inferred from homology"/>
<accession>A0A1I6G577</accession>
<dbReference type="InterPro" id="IPR043132">
    <property type="entry name" value="BCAT-like_C"/>
</dbReference>
<dbReference type="SUPFAM" id="SSF56752">
    <property type="entry name" value="D-aminoacid aminotransferase-like PLP-dependent enzymes"/>
    <property type="match status" value="1"/>
</dbReference>
<dbReference type="GO" id="GO:0046394">
    <property type="term" value="P:carboxylic acid biosynthetic process"/>
    <property type="evidence" value="ECO:0007669"/>
    <property type="project" value="UniProtKB-ARBA"/>
</dbReference>
<dbReference type="InterPro" id="IPR036038">
    <property type="entry name" value="Aminotransferase-like"/>
</dbReference>
<dbReference type="PANTHER" id="PTHR42743">
    <property type="entry name" value="AMINO-ACID AMINOTRANSFERASE"/>
    <property type="match status" value="1"/>
</dbReference>
<dbReference type="PROSITE" id="PS00770">
    <property type="entry name" value="AA_TRANSFER_CLASS_4"/>
    <property type="match status" value="1"/>
</dbReference>
<evidence type="ECO:0000256" key="4">
    <source>
        <dbReference type="RuleBase" id="RU004106"/>
    </source>
</evidence>
<organism evidence="6 7">
    <name type="scientific">Halogeometricum limi</name>
    <dbReference type="NCBI Taxonomy" id="555875"/>
    <lineage>
        <taxon>Archaea</taxon>
        <taxon>Methanobacteriati</taxon>
        <taxon>Methanobacteriota</taxon>
        <taxon>Stenosarchaea group</taxon>
        <taxon>Halobacteria</taxon>
        <taxon>Halobacteriales</taxon>
        <taxon>Haloferacaceae</taxon>
        <taxon>Halogeometricum</taxon>
    </lineage>
</organism>
<dbReference type="AlphaFoldDB" id="A0A1I6G577"/>
<dbReference type="FunFam" id="3.20.10.10:FF:000002">
    <property type="entry name" value="D-alanine aminotransferase"/>
    <property type="match status" value="1"/>
</dbReference>
<keyword evidence="3" id="KW-0663">Pyridoxal phosphate</keyword>
<keyword evidence="6" id="KW-0032">Aminotransferase</keyword>
<dbReference type="Pfam" id="PF01063">
    <property type="entry name" value="Aminotran_4"/>
    <property type="match status" value="1"/>
</dbReference>
<protein>
    <submittedName>
        <fullName evidence="6">Branched chain amino acid aminotransferase apoenzyme</fullName>
    </submittedName>
</protein>
<dbReference type="Gene3D" id="3.30.470.10">
    <property type="match status" value="1"/>
</dbReference>
<dbReference type="InterPro" id="IPR043131">
    <property type="entry name" value="BCAT-like_N"/>
</dbReference>
<evidence type="ECO:0000313" key="6">
    <source>
        <dbReference type="EMBL" id="SFR37354.1"/>
    </source>
</evidence>
<evidence type="ECO:0000256" key="2">
    <source>
        <dbReference type="ARBA" id="ARBA00009320"/>
    </source>
</evidence>
<dbReference type="STRING" id="555875.SAMN04488124_0893"/>
<dbReference type="EMBL" id="FOYS01000001">
    <property type="protein sequence ID" value="SFR37354.1"/>
    <property type="molecule type" value="Genomic_DNA"/>
</dbReference>
<dbReference type="GO" id="GO:0008652">
    <property type="term" value="P:amino acid biosynthetic process"/>
    <property type="evidence" value="ECO:0007669"/>
    <property type="project" value="UniProtKB-ARBA"/>
</dbReference>
<reference evidence="7" key="1">
    <citation type="submission" date="2016-10" db="EMBL/GenBank/DDBJ databases">
        <authorList>
            <person name="Varghese N."/>
            <person name="Submissions S."/>
        </authorList>
    </citation>
    <scope>NUCLEOTIDE SEQUENCE [LARGE SCALE GENOMIC DNA]</scope>
    <source>
        <strain evidence="7">CGMCC 1.8711</strain>
    </source>
</reference>
<dbReference type="Proteomes" id="UP000243250">
    <property type="component" value="Unassembled WGS sequence"/>
</dbReference>
<gene>
    <name evidence="6" type="ORF">SAMN04488124_0893</name>
</gene>
<comment type="cofactor">
    <cofactor evidence="1">
        <name>pyridoxal 5'-phosphate</name>
        <dbReference type="ChEBI" id="CHEBI:597326"/>
    </cofactor>
</comment>
<feature type="compositionally biased region" description="Acidic residues" evidence="5">
    <location>
        <begin position="314"/>
        <end position="340"/>
    </location>
</feature>
<feature type="region of interest" description="Disordered" evidence="5">
    <location>
        <begin position="309"/>
        <end position="340"/>
    </location>
</feature>
<dbReference type="GO" id="GO:0008483">
    <property type="term" value="F:transaminase activity"/>
    <property type="evidence" value="ECO:0007669"/>
    <property type="project" value="UniProtKB-KW"/>
</dbReference>
<feature type="region of interest" description="Disordered" evidence="5">
    <location>
        <begin position="1"/>
        <end position="22"/>
    </location>
</feature>